<sequence>MTSMRIEDDEMSFAVLTDRPQGVSSMTDGSIEICLHRRTLKGSMPLNETGDDGRGLVITGRHYILLNPLQSQSD</sequence>
<reference evidence="2" key="1">
    <citation type="submission" date="2021-02" db="EMBL/GenBank/DDBJ databases">
        <authorList>
            <person name="Nowell W R."/>
        </authorList>
    </citation>
    <scope>NUCLEOTIDE SEQUENCE</scope>
</reference>
<gene>
    <name evidence="2" type="ORF">EDS130_LOCUS46739</name>
</gene>
<name>A0A815Y0B0_ADIRI</name>
<feature type="non-terminal residue" evidence="2">
    <location>
        <position position="74"/>
    </location>
</feature>
<dbReference type="AlphaFoldDB" id="A0A815Y0B0"/>
<dbReference type="OrthoDB" id="2016903at2759"/>
<dbReference type="Gene3D" id="2.70.98.30">
    <property type="entry name" value="Golgi alpha-mannosidase II, domain 4"/>
    <property type="match status" value="1"/>
</dbReference>
<evidence type="ECO:0000313" key="2">
    <source>
        <dbReference type="EMBL" id="CAF1564108.1"/>
    </source>
</evidence>
<evidence type="ECO:0000259" key="1">
    <source>
        <dbReference type="Pfam" id="PF07748"/>
    </source>
</evidence>
<dbReference type="GO" id="GO:0004559">
    <property type="term" value="F:alpha-mannosidase activity"/>
    <property type="evidence" value="ECO:0007669"/>
    <property type="project" value="InterPro"/>
</dbReference>
<dbReference type="Pfam" id="PF07748">
    <property type="entry name" value="Glyco_hydro_38C"/>
    <property type="match status" value="1"/>
</dbReference>
<dbReference type="GO" id="GO:0030246">
    <property type="term" value="F:carbohydrate binding"/>
    <property type="evidence" value="ECO:0007669"/>
    <property type="project" value="InterPro"/>
</dbReference>
<comment type="caution">
    <text evidence="2">The sequence shown here is derived from an EMBL/GenBank/DDBJ whole genome shotgun (WGS) entry which is preliminary data.</text>
</comment>
<protein>
    <recommendedName>
        <fullName evidence="1">Glycosyl hydrolase family 38 C-terminal domain-containing protein</fullName>
    </recommendedName>
</protein>
<feature type="domain" description="Glycosyl hydrolase family 38 C-terminal" evidence="1">
    <location>
        <begin position="4"/>
        <end position="41"/>
    </location>
</feature>
<dbReference type="EMBL" id="CAJNOJ010003405">
    <property type="protein sequence ID" value="CAF1564108.1"/>
    <property type="molecule type" value="Genomic_DNA"/>
</dbReference>
<dbReference type="InterPro" id="IPR011013">
    <property type="entry name" value="Gal_mutarotase_sf_dom"/>
</dbReference>
<accession>A0A815Y0B0</accession>
<dbReference type="InterPro" id="IPR011682">
    <property type="entry name" value="Glyco_hydro_38_C"/>
</dbReference>
<proteinExistence type="predicted"/>
<evidence type="ECO:0000313" key="3">
    <source>
        <dbReference type="Proteomes" id="UP000663852"/>
    </source>
</evidence>
<dbReference type="GO" id="GO:0006013">
    <property type="term" value="P:mannose metabolic process"/>
    <property type="evidence" value="ECO:0007669"/>
    <property type="project" value="InterPro"/>
</dbReference>
<dbReference type="Proteomes" id="UP000663852">
    <property type="component" value="Unassembled WGS sequence"/>
</dbReference>
<organism evidence="2 3">
    <name type="scientific">Adineta ricciae</name>
    <name type="common">Rotifer</name>
    <dbReference type="NCBI Taxonomy" id="249248"/>
    <lineage>
        <taxon>Eukaryota</taxon>
        <taxon>Metazoa</taxon>
        <taxon>Spiralia</taxon>
        <taxon>Gnathifera</taxon>
        <taxon>Rotifera</taxon>
        <taxon>Eurotatoria</taxon>
        <taxon>Bdelloidea</taxon>
        <taxon>Adinetida</taxon>
        <taxon>Adinetidae</taxon>
        <taxon>Adineta</taxon>
    </lineage>
</organism>
<dbReference type="SUPFAM" id="SSF74650">
    <property type="entry name" value="Galactose mutarotase-like"/>
    <property type="match status" value="1"/>
</dbReference>